<dbReference type="AlphaFoldDB" id="A0A7V2ZKL0"/>
<gene>
    <name evidence="2" type="ORF">ENS31_09025</name>
</gene>
<name>A0A7V2ZKL0_9BACT</name>
<feature type="domain" description="DUF4440" evidence="1">
    <location>
        <begin position="12"/>
        <end position="115"/>
    </location>
</feature>
<evidence type="ECO:0000313" key="2">
    <source>
        <dbReference type="EMBL" id="HFI91650.1"/>
    </source>
</evidence>
<dbReference type="InterPro" id="IPR027843">
    <property type="entry name" value="DUF4440"/>
</dbReference>
<sequence length="117" mass="13556">MTEEQLLKQFQEIEDNFNVAVISNKVDEIKKFITSDWVLVASQGGIIPQERFFEVLEQGLLSHKTMTKEILRVKVYGDIALITGHGQNKGTWQGQPMQADEWVTDVYKRENDKWLCL</sequence>
<dbReference type="SUPFAM" id="SSF54427">
    <property type="entry name" value="NTF2-like"/>
    <property type="match status" value="1"/>
</dbReference>
<organism evidence="2">
    <name type="scientific">Ignavibacterium album</name>
    <dbReference type="NCBI Taxonomy" id="591197"/>
    <lineage>
        <taxon>Bacteria</taxon>
        <taxon>Pseudomonadati</taxon>
        <taxon>Ignavibacteriota</taxon>
        <taxon>Ignavibacteria</taxon>
        <taxon>Ignavibacteriales</taxon>
        <taxon>Ignavibacteriaceae</taxon>
        <taxon>Ignavibacterium</taxon>
    </lineage>
</organism>
<dbReference type="Gene3D" id="3.10.450.50">
    <property type="match status" value="1"/>
</dbReference>
<proteinExistence type="predicted"/>
<evidence type="ECO:0000259" key="1">
    <source>
        <dbReference type="Pfam" id="PF14534"/>
    </source>
</evidence>
<dbReference type="Pfam" id="PF14534">
    <property type="entry name" value="DUF4440"/>
    <property type="match status" value="1"/>
</dbReference>
<dbReference type="EMBL" id="DSUJ01000008">
    <property type="protein sequence ID" value="HFI91650.1"/>
    <property type="molecule type" value="Genomic_DNA"/>
</dbReference>
<protein>
    <submittedName>
        <fullName evidence="2">Nuclear transport factor 2 family protein</fullName>
    </submittedName>
</protein>
<reference evidence="2" key="1">
    <citation type="journal article" date="2020" name="mSystems">
        <title>Genome- and Community-Level Interaction Insights into Carbon Utilization and Element Cycling Functions of Hydrothermarchaeota in Hydrothermal Sediment.</title>
        <authorList>
            <person name="Zhou Z."/>
            <person name="Liu Y."/>
            <person name="Xu W."/>
            <person name="Pan J."/>
            <person name="Luo Z.H."/>
            <person name="Li M."/>
        </authorList>
    </citation>
    <scope>NUCLEOTIDE SEQUENCE [LARGE SCALE GENOMIC DNA]</scope>
    <source>
        <strain evidence="2">SpSt-479</strain>
    </source>
</reference>
<accession>A0A7V2ZKL0</accession>
<dbReference type="InterPro" id="IPR032710">
    <property type="entry name" value="NTF2-like_dom_sf"/>
</dbReference>
<comment type="caution">
    <text evidence="2">The sequence shown here is derived from an EMBL/GenBank/DDBJ whole genome shotgun (WGS) entry which is preliminary data.</text>
</comment>